<evidence type="ECO:0000256" key="1">
    <source>
        <dbReference type="ARBA" id="ARBA00022614"/>
    </source>
</evidence>
<keyword evidence="3" id="KW-0732">Signal</keyword>
<protein>
    <recommendedName>
        <fullName evidence="6">Leucine-rich repeat domain-containing protein</fullName>
    </recommendedName>
</protein>
<dbReference type="PANTHER" id="PTHR46652:SF3">
    <property type="entry name" value="LEUCINE-RICH REPEAT-CONTAINING PROTEIN 9"/>
    <property type="match status" value="1"/>
</dbReference>
<dbReference type="InterPro" id="IPR018247">
    <property type="entry name" value="EF_Hand_1_Ca_BS"/>
</dbReference>
<comment type="caution">
    <text evidence="4">The sequence shown here is derived from an EMBL/GenBank/DDBJ whole genome shotgun (WGS) entry which is preliminary data.</text>
</comment>
<dbReference type="EMBL" id="JARXHW010000091">
    <property type="protein sequence ID" value="MDQ8209593.1"/>
    <property type="molecule type" value="Genomic_DNA"/>
</dbReference>
<dbReference type="Pfam" id="PF12799">
    <property type="entry name" value="LRR_4"/>
    <property type="match status" value="1"/>
</dbReference>
<dbReference type="SUPFAM" id="SSF52058">
    <property type="entry name" value="L domain-like"/>
    <property type="match status" value="4"/>
</dbReference>
<dbReference type="InterPro" id="IPR025875">
    <property type="entry name" value="Leu-rich_rpt_4"/>
</dbReference>
<gene>
    <name evidence="4" type="ORF">QEH52_18865</name>
</gene>
<dbReference type="PROSITE" id="PS00018">
    <property type="entry name" value="EF_HAND_1"/>
    <property type="match status" value="1"/>
</dbReference>
<dbReference type="InterPro" id="IPR001611">
    <property type="entry name" value="Leu-rich_rpt"/>
</dbReference>
<name>A0ABU1AZM3_9BACT</name>
<feature type="chain" id="PRO_5045095426" description="Leucine-rich repeat domain-containing protein" evidence="3">
    <location>
        <begin position="21"/>
        <end position="2058"/>
    </location>
</feature>
<evidence type="ECO:0008006" key="6">
    <source>
        <dbReference type="Google" id="ProtNLM"/>
    </source>
</evidence>
<dbReference type="RefSeq" id="WP_308952510.1">
    <property type="nucleotide sequence ID" value="NZ_JARXHW010000091.1"/>
</dbReference>
<feature type="signal peptide" evidence="3">
    <location>
        <begin position="1"/>
        <end position="20"/>
    </location>
</feature>
<dbReference type="PANTHER" id="PTHR46652">
    <property type="entry name" value="LEUCINE-RICH REPEAT AND IQ DOMAIN-CONTAINING PROTEIN 1-RELATED"/>
    <property type="match status" value="1"/>
</dbReference>
<organism evidence="4 5">
    <name type="scientific">Thalassobacterium maritimum</name>
    <dbReference type="NCBI Taxonomy" id="3041265"/>
    <lineage>
        <taxon>Bacteria</taxon>
        <taxon>Pseudomonadati</taxon>
        <taxon>Verrucomicrobiota</taxon>
        <taxon>Opitutia</taxon>
        <taxon>Puniceicoccales</taxon>
        <taxon>Coraliomargaritaceae</taxon>
        <taxon>Thalassobacterium</taxon>
    </lineage>
</organism>
<evidence type="ECO:0000313" key="4">
    <source>
        <dbReference type="EMBL" id="MDQ8209593.1"/>
    </source>
</evidence>
<keyword evidence="5" id="KW-1185">Reference proteome</keyword>
<dbReference type="Gene3D" id="3.80.10.10">
    <property type="entry name" value="Ribonuclease Inhibitor"/>
    <property type="match status" value="10"/>
</dbReference>
<evidence type="ECO:0000256" key="2">
    <source>
        <dbReference type="ARBA" id="ARBA00022737"/>
    </source>
</evidence>
<dbReference type="Proteomes" id="UP001225316">
    <property type="component" value="Unassembled WGS sequence"/>
</dbReference>
<keyword evidence="1" id="KW-0433">Leucine-rich repeat</keyword>
<dbReference type="SMART" id="SM00369">
    <property type="entry name" value="LRR_TYP"/>
    <property type="match status" value="7"/>
</dbReference>
<dbReference type="SMART" id="SM00365">
    <property type="entry name" value="LRR_SD22"/>
    <property type="match status" value="6"/>
</dbReference>
<proteinExistence type="predicted"/>
<dbReference type="InterPro" id="IPR003591">
    <property type="entry name" value="Leu-rich_rpt_typical-subtyp"/>
</dbReference>
<sequence length="2058" mass="224786">MHRIPVVGVLSLLIVSQSIADVFPDQDEDGFIDAIELRYAGTWSVTNPELTPDHGTPLMIGTTSTWGDFQRFPETDQAVAIDAGGYPGSEFVLVLKGDGRVLDWSAQADSIQQLLYGSEQWAGTHPREWRGIVDIEVAPFGVFGIDAEGDIHYCAELWAVDAVDGLHAVQQIETSHDSLIALTVGGNLVTAVNGWDDPLKAKVPELRGDIEFDGYAVRVAAGKGIFAVVSTLGDFKLWGTTAAIVAMDSSSFASMPILDFELSAVDHSGLAIRAPSASSIPFGADKSGSIYPFVSKAVKTPNSTGDFSTLYDRRLKTSASFIDHEIHASTSWQYVDVTSTDSALFGITHGGTPLEWAVAEALGAASPVFLDDDDWNRLNDLSLLNTPVLSLQGIERASNLQSLSIEQSYIADLSPLMGLDDLEYLRVVDSPILDLSALEQLSLRQLELEGLPSAAELDSAKGFDLLRAVARLEQRFGTNVGASLHANFGWHHQFDPQIAAWIGSALESFGSVSTLDANYPEADGLELSDLRGLSLLDQLEVLRIPNQNVVDLSELADLPQLWEVDLTNNPVVDLSPLLSLRSLHEVDITDTGAAELLANASEEMPAAIELRAVVAELERRGVNVINDGWTARDDWHLHFAEDTAAAIRDYLNVDGGELTFSQLQQLKEFNVDARYDEEFFITDLSGLQYAWQLEEVKLIEQGVTDIAPLKYLPNLYRVSVIHYEMHDTEPRLSDLSPLAGHPALEEIYLMGTNVLDISPVCNVPFLQYLELNSTFADELYSYGDEENPVAIAIREEVALLEASGVQVIFDGESRNDWWRIFEPALALAWRDDFRGEVELSDLEQATDLSFSQAGIRDLSGMELAYQVVILNLNDNAITDLKPLADATKLSTLYLDDNPVADLSPVLSLQSLGQLNIGGTFAAELYQAGLGSSLHYNSVTRKLYRQLSAWEAAGGGLNYLAINREDWWCLFAPELADVLVEALGGGDDYALNLNDLGYVRTLSATRDDLRPIAGLTGIQYLLELEEVNLPDQAISDLSPLSEVPTLTKLDLSNSDLAQWPINRVSDLSPLASSLLLNNLNIENTDVLDLDPLLDLPSLSSLLIDGTFAADLIMRGASESPRAMRAQEIAQQFSLAPTSSEREDWWRVFDPALGSALAAEVGWGEGALSLNAIEGLTSLSAAEQGIVSLRNIDLAYRFDDLNLSSNPLEDLSPLAGLLQLQDLNLAYCSLFRGSRFDAEPLASIRSLQDLDLSHNYLLDIEALLALPLLQDVNLSSTYVSDDSENPAYWIYKVLRAREVDVTLGESPLGDYSFLFEPALAAAIREQVGDGVGWSQLQQNLTDLDASGRGIQSLRGLELCTNLESLSLDDNLIADLSPLSELTKLTHLDLGVDVDAYPEGNPFKDLSPLANLWSLESLNLQGCGATDFSLLGSLPSLASVNVEDTLLQSGDSIVARLEAFGIAVVTGGDVQFSRILSPSLYAALEAEDLLSLDISVMQLEDHGISSLDGIGIFQNLEQLNVGGNRITDLSPLAGLPLLHTLDLNGDDYYYYEGYWEEGTYNAVSDLSVLTTLSSLSTFNARGNHISNIEPLLDCPTLSSVNLEDNFLLMDDGAYGAYGAASPAWIFAQQLEARGVNIEARTDRTDWDRLFPDPVLADYFRAGDGQGMSGGQLARIKNLHLTEPVTDLTGLEILYNLETLNLSNCYAQDLSPLSNLSNLTSLTLAREDETELRLIEDLSPLLGLSSLEELNLQGQGVSNIDVLLEIQTLQNVNLSGNYLDTREGSSVDAVLQQMPEHTDFDVSDQRDIWNHISDAGLERAIRNQLNLSPDQAITQADWEALRLLVAKGYAIEDIDSLALASELEVAVLAGNIISDPSVLADLERLGLIDLSNAPEVFPELENAVTDLSSFAGLTNLERLYLKNNQVADVSPLLQMRALNYLMLDGNPLDLRENSDTVRLLEALIARGTNVFYDDRYRSGLAEVQDNPQDYNLYEEAQLRGLALGKPTLEQVDGSFQLQLDVFESTDLIEWLPGQGSFQEVDGQLIWTPTNPGATKFYSIEAQ</sequence>
<dbReference type="InterPro" id="IPR050836">
    <property type="entry name" value="SDS22/Internalin_LRR"/>
</dbReference>
<dbReference type="InterPro" id="IPR032675">
    <property type="entry name" value="LRR_dom_sf"/>
</dbReference>
<dbReference type="PROSITE" id="PS51450">
    <property type="entry name" value="LRR"/>
    <property type="match status" value="8"/>
</dbReference>
<accession>A0ABU1AZM3</accession>
<keyword evidence="2" id="KW-0677">Repeat</keyword>
<evidence type="ECO:0000256" key="3">
    <source>
        <dbReference type="SAM" id="SignalP"/>
    </source>
</evidence>
<reference evidence="4 5" key="1">
    <citation type="submission" date="2023-04" db="EMBL/GenBank/DDBJ databases">
        <title>A novel bacteria isolated from coastal sediment.</title>
        <authorList>
            <person name="Liu X.-J."/>
            <person name="Du Z.-J."/>
        </authorList>
    </citation>
    <scope>NUCLEOTIDE SEQUENCE [LARGE SCALE GENOMIC DNA]</scope>
    <source>
        <strain evidence="4 5">SDUM461003</strain>
    </source>
</reference>
<evidence type="ECO:0000313" key="5">
    <source>
        <dbReference type="Proteomes" id="UP001225316"/>
    </source>
</evidence>